<dbReference type="InterPro" id="IPR013196">
    <property type="entry name" value="HTH_11"/>
</dbReference>
<dbReference type="Gene3D" id="1.10.10.10">
    <property type="entry name" value="Winged helix-like DNA-binding domain superfamily/Winged helix DNA-binding domain"/>
    <property type="match status" value="1"/>
</dbReference>
<accession>A0A6N2SB32</accession>
<organism evidence="4">
    <name type="scientific">Bacteroides uniformis</name>
    <dbReference type="NCBI Taxonomy" id="820"/>
    <lineage>
        <taxon>Bacteria</taxon>
        <taxon>Pseudomonadati</taxon>
        <taxon>Bacteroidota</taxon>
        <taxon>Bacteroidia</taxon>
        <taxon>Bacteroidales</taxon>
        <taxon>Bacteroidaceae</taxon>
        <taxon>Bacteroides</taxon>
    </lineage>
</organism>
<dbReference type="InterPro" id="IPR036388">
    <property type="entry name" value="WH-like_DNA-bd_sf"/>
</dbReference>
<evidence type="ECO:0000259" key="3">
    <source>
        <dbReference type="PROSITE" id="PS51000"/>
    </source>
</evidence>
<keyword evidence="2" id="KW-0804">Transcription</keyword>
<evidence type="ECO:0000256" key="1">
    <source>
        <dbReference type="ARBA" id="ARBA00023015"/>
    </source>
</evidence>
<dbReference type="InterPro" id="IPR051534">
    <property type="entry name" value="CBASS_pafABC_assoc_protein"/>
</dbReference>
<protein>
    <submittedName>
        <fullName evidence="4">Bifunctional biotin--[acetyl-CoA-carboxylase] synthetase/biotin operon repressor</fullName>
    </submittedName>
</protein>
<dbReference type="Pfam" id="PF13280">
    <property type="entry name" value="WYL"/>
    <property type="match status" value="1"/>
</dbReference>
<dbReference type="PROSITE" id="PS52050">
    <property type="entry name" value="WYL"/>
    <property type="match status" value="1"/>
</dbReference>
<dbReference type="RefSeq" id="WP_421727714.1">
    <property type="nucleotide sequence ID" value="NZ_CACRTC010000017.1"/>
</dbReference>
<evidence type="ECO:0000256" key="2">
    <source>
        <dbReference type="ARBA" id="ARBA00023163"/>
    </source>
</evidence>
<dbReference type="Pfam" id="PF08279">
    <property type="entry name" value="HTH_11"/>
    <property type="match status" value="1"/>
</dbReference>
<keyword evidence="1" id="KW-0805">Transcription regulation</keyword>
<feature type="domain" description="HTH deoR-type" evidence="3">
    <location>
        <begin position="3"/>
        <end position="58"/>
    </location>
</feature>
<dbReference type="InterPro" id="IPR036390">
    <property type="entry name" value="WH_DNA-bd_sf"/>
</dbReference>
<name>A0A6N2SB32_BACUN</name>
<dbReference type="SMART" id="SM00420">
    <property type="entry name" value="HTH_DEOR"/>
    <property type="match status" value="1"/>
</dbReference>
<dbReference type="GO" id="GO:0003700">
    <property type="term" value="F:DNA-binding transcription factor activity"/>
    <property type="evidence" value="ECO:0007669"/>
    <property type="project" value="InterPro"/>
</dbReference>
<dbReference type="SUPFAM" id="SSF46785">
    <property type="entry name" value="Winged helix' DNA-binding domain"/>
    <property type="match status" value="1"/>
</dbReference>
<dbReference type="AlphaFoldDB" id="A0A6N2SB32"/>
<dbReference type="PROSITE" id="PS51000">
    <property type="entry name" value="HTH_DEOR_2"/>
    <property type="match status" value="1"/>
</dbReference>
<sequence>MNRIDRISAILIQLQSHSLVKAQQISERFNISIRTVYRDIRTLEEAGIPIIGNPGIGYSLAEGFKLSPLMFTQKEALSFLIAEKLVHELTDSNSNEHYKSGIEKIRSVMRFADKNMLETMEKCMSVLDTYKSSTYKPDILLLILQSIYQKRIIEISYLGSNALSVSERKIEAVGIFFSRTNWYLIGFYLPKEIYLTFRIDRIQKMHILNELQSREHPPLEKFIREFYDKEKLHEIVIRIYLIAVK</sequence>
<dbReference type="InterPro" id="IPR026881">
    <property type="entry name" value="WYL_dom"/>
</dbReference>
<dbReference type="PANTHER" id="PTHR34580">
    <property type="match status" value="1"/>
</dbReference>
<reference evidence="4" key="1">
    <citation type="submission" date="2019-11" db="EMBL/GenBank/DDBJ databases">
        <authorList>
            <person name="Feng L."/>
        </authorList>
    </citation>
    <scope>NUCLEOTIDE SEQUENCE</scope>
    <source>
        <strain evidence="4">BuniformisLFYP32</strain>
    </source>
</reference>
<dbReference type="InterPro" id="IPR001034">
    <property type="entry name" value="DeoR_HTH"/>
</dbReference>
<dbReference type="PANTHER" id="PTHR34580:SF1">
    <property type="entry name" value="PROTEIN PAFC"/>
    <property type="match status" value="1"/>
</dbReference>
<proteinExistence type="predicted"/>
<gene>
    <name evidence="4" type="ORF">BULFYP32_01013</name>
</gene>
<dbReference type="EMBL" id="CACRTC010000017">
    <property type="protein sequence ID" value="VYS89431.1"/>
    <property type="molecule type" value="Genomic_DNA"/>
</dbReference>
<evidence type="ECO:0000313" key="4">
    <source>
        <dbReference type="EMBL" id="VYS89431.1"/>
    </source>
</evidence>